<keyword evidence="3" id="KW-0560">Oxidoreductase</keyword>
<evidence type="ECO:0000256" key="2">
    <source>
        <dbReference type="ARBA" id="ARBA00022827"/>
    </source>
</evidence>
<dbReference type="InterPro" id="IPR051104">
    <property type="entry name" value="FAD_monoxygenase"/>
</dbReference>
<dbReference type="PANTHER" id="PTHR46720">
    <property type="entry name" value="HYDROXYLASE, PUTATIVE (AFU_ORTHOLOGUE AFUA_3G01460)-RELATED"/>
    <property type="match status" value="1"/>
</dbReference>
<name>A0AAD5W2B7_9AGAR</name>
<feature type="domain" description="FAD-binding" evidence="5">
    <location>
        <begin position="13"/>
        <end position="390"/>
    </location>
</feature>
<evidence type="ECO:0000256" key="1">
    <source>
        <dbReference type="ARBA" id="ARBA00022630"/>
    </source>
</evidence>
<proteinExistence type="predicted"/>
<keyword evidence="7" id="KW-1185">Reference proteome</keyword>
<keyword evidence="1" id="KW-0285">Flavoprotein</keyword>
<dbReference type="SUPFAM" id="SSF51905">
    <property type="entry name" value="FAD/NAD(P)-binding domain"/>
    <property type="match status" value="1"/>
</dbReference>
<dbReference type="Pfam" id="PF01494">
    <property type="entry name" value="FAD_binding_3"/>
    <property type="match status" value="1"/>
</dbReference>
<organism evidence="6 7">
    <name type="scientific">Leucocoprinus birnbaumii</name>
    <dbReference type="NCBI Taxonomy" id="56174"/>
    <lineage>
        <taxon>Eukaryota</taxon>
        <taxon>Fungi</taxon>
        <taxon>Dikarya</taxon>
        <taxon>Basidiomycota</taxon>
        <taxon>Agaricomycotina</taxon>
        <taxon>Agaricomycetes</taxon>
        <taxon>Agaricomycetidae</taxon>
        <taxon>Agaricales</taxon>
        <taxon>Agaricineae</taxon>
        <taxon>Agaricaceae</taxon>
        <taxon>Leucocoprinus</taxon>
    </lineage>
</organism>
<keyword evidence="4" id="KW-0472">Membrane</keyword>
<dbReference type="GO" id="GO:0016491">
    <property type="term" value="F:oxidoreductase activity"/>
    <property type="evidence" value="ECO:0007669"/>
    <property type="project" value="UniProtKB-KW"/>
</dbReference>
<dbReference type="GO" id="GO:0071949">
    <property type="term" value="F:FAD binding"/>
    <property type="evidence" value="ECO:0007669"/>
    <property type="project" value="InterPro"/>
</dbReference>
<dbReference type="Gene3D" id="3.50.50.60">
    <property type="entry name" value="FAD/NAD(P)-binding domain"/>
    <property type="match status" value="1"/>
</dbReference>
<dbReference type="AlphaFoldDB" id="A0AAD5W2B7"/>
<reference evidence="6" key="1">
    <citation type="submission" date="2022-07" db="EMBL/GenBank/DDBJ databases">
        <title>Genome Sequence of Leucocoprinus birnbaumii.</title>
        <authorList>
            <person name="Buettner E."/>
        </authorList>
    </citation>
    <scope>NUCLEOTIDE SEQUENCE</scope>
    <source>
        <strain evidence="6">VT141</strain>
    </source>
</reference>
<protein>
    <recommendedName>
        <fullName evidence="5">FAD-binding domain-containing protein</fullName>
    </recommendedName>
</protein>
<dbReference type="SUPFAM" id="SSF54373">
    <property type="entry name" value="FAD-linked reductases, C-terminal domain"/>
    <property type="match status" value="1"/>
</dbReference>
<evidence type="ECO:0000256" key="4">
    <source>
        <dbReference type="SAM" id="Phobius"/>
    </source>
</evidence>
<gene>
    <name evidence="6" type="ORF">NP233_g350</name>
</gene>
<accession>A0AAD5W2B7</accession>
<evidence type="ECO:0000256" key="3">
    <source>
        <dbReference type="ARBA" id="ARBA00023002"/>
    </source>
</evidence>
<evidence type="ECO:0000259" key="5">
    <source>
        <dbReference type="Pfam" id="PF01494"/>
    </source>
</evidence>
<evidence type="ECO:0000313" key="7">
    <source>
        <dbReference type="Proteomes" id="UP001213000"/>
    </source>
</evidence>
<keyword evidence="2" id="KW-0274">FAD</keyword>
<dbReference type="GO" id="GO:0044550">
    <property type="term" value="P:secondary metabolite biosynthetic process"/>
    <property type="evidence" value="ECO:0007669"/>
    <property type="project" value="TreeGrafter"/>
</dbReference>
<dbReference type="PRINTS" id="PR00420">
    <property type="entry name" value="RNGMNOXGNASE"/>
</dbReference>
<dbReference type="PANTHER" id="PTHR46720:SF3">
    <property type="entry name" value="FAD-BINDING DOMAIN-CONTAINING PROTEIN-RELATED"/>
    <property type="match status" value="1"/>
</dbReference>
<feature type="transmembrane region" description="Helical" evidence="4">
    <location>
        <begin position="12"/>
        <end position="30"/>
    </location>
</feature>
<dbReference type="Proteomes" id="UP001213000">
    <property type="component" value="Unassembled WGS sequence"/>
</dbReference>
<evidence type="ECO:0000313" key="6">
    <source>
        <dbReference type="EMBL" id="KAJ3576558.1"/>
    </source>
</evidence>
<dbReference type="EMBL" id="JANIEX010000009">
    <property type="protein sequence ID" value="KAJ3576558.1"/>
    <property type="molecule type" value="Genomic_DNA"/>
</dbReference>
<comment type="caution">
    <text evidence="6">The sequence shown here is derived from an EMBL/GenBank/DDBJ whole genome shotgun (WGS) entry which is preliminary data.</text>
</comment>
<keyword evidence="4" id="KW-1133">Transmembrane helix</keyword>
<dbReference type="InterPro" id="IPR002938">
    <property type="entry name" value="FAD-bd"/>
</dbReference>
<sequence length="451" mass="50829">MSKSRSSTTPRLRVGICGAGVGGLVLAVALSRYPDIEVTIYEATSKLTELGAGVGIFPRPWEIIKKLDLEEDLLKVTEIKRQEGPVRTFVYRKSDCSEGLEFYTLITQGNLVMFHRADFQQVLLRRIASSCKMHCGKRLRTYTQRPSEPIKLLFEDGSTATCDVLVGADGLKSAVRQTLMTEKAHFAQSEGRRAEATDCLASIDPWWSGTNSYRVLIPADRLRAQFPNHRVLTQPMQYLGENAHIVAYPISRGKLINFVAFVSRHEKENTKFNGPWVTQTGPEELAAWFNNWEPEVQALINCVDQTLRWAIHTVKPLSTFVDSRVALIGDAAHAMLPTQGSGAGQAIEDAFILATVLGNTKTDRSVASVQRALKVYDLVRRPRAREVQERSRMNENYFSLKYRDVDFSSLRGDKLYASLVELMETVKQNWAWAWTTSPRDSYEEATRLMES</sequence>
<dbReference type="InterPro" id="IPR036188">
    <property type="entry name" value="FAD/NAD-bd_sf"/>
</dbReference>
<keyword evidence="4" id="KW-0812">Transmembrane</keyword>